<dbReference type="PANTHER" id="PTHR43214:SF41">
    <property type="entry name" value="NITRATE_NITRITE RESPONSE REGULATOR PROTEIN NARP"/>
    <property type="match status" value="1"/>
</dbReference>
<dbReference type="InterPro" id="IPR036388">
    <property type="entry name" value="WH-like_DNA-bd_sf"/>
</dbReference>
<evidence type="ECO:0000313" key="8">
    <source>
        <dbReference type="Proteomes" id="UP000551501"/>
    </source>
</evidence>
<name>A0A840EX62_9ACTN</name>
<dbReference type="GO" id="GO:0006355">
    <property type="term" value="P:regulation of DNA-templated transcription"/>
    <property type="evidence" value="ECO:0007669"/>
    <property type="project" value="InterPro"/>
</dbReference>
<dbReference type="GO" id="GO:0000160">
    <property type="term" value="P:phosphorelay signal transduction system"/>
    <property type="evidence" value="ECO:0007669"/>
    <property type="project" value="InterPro"/>
</dbReference>
<reference evidence="7 8" key="1">
    <citation type="submission" date="2020-08" db="EMBL/GenBank/DDBJ databases">
        <title>Sequencing the genomes of 1000 actinobacteria strains.</title>
        <authorList>
            <person name="Klenk H.-P."/>
        </authorList>
    </citation>
    <scope>NUCLEOTIDE SEQUENCE [LARGE SCALE GENOMIC DNA]</scope>
    <source>
        <strain evidence="7 8">DSM 45298</strain>
    </source>
</reference>
<evidence type="ECO:0000256" key="4">
    <source>
        <dbReference type="PROSITE-ProRule" id="PRU00169"/>
    </source>
</evidence>
<dbReference type="RefSeq" id="WP_183371208.1">
    <property type="nucleotide sequence ID" value="NZ_BAABHL010000090.1"/>
</dbReference>
<dbReference type="PROSITE" id="PS50110">
    <property type="entry name" value="RESPONSE_REGULATORY"/>
    <property type="match status" value="1"/>
</dbReference>
<dbReference type="PANTHER" id="PTHR43214">
    <property type="entry name" value="TWO-COMPONENT RESPONSE REGULATOR"/>
    <property type="match status" value="1"/>
</dbReference>
<keyword evidence="3" id="KW-0804">Transcription</keyword>
<keyword evidence="1" id="KW-0805">Transcription regulation</keyword>
<feature type="modified residue" description="4-aspartylphosphate" evidence="4">
    <location>
        <position position="51"/>
    </location>
</feature>
<organism evidence="7 8">
    <name type="scientific">Gordonia humi</name>
    <dbReference type="NCBI Taxonomy" id="686429"/>
    <lineage>
        <taxon>Bacteria</taxon>
        <taxon>Bacillati</taxon>
        <taxon>Actinomycetota</taxon>
        <taxon>Actinomycetes</taxon>
        <taxon>Mycobacteriales</taxon>
        <taxon>Gordoniaceae</taxon>
        <taxon>Gordonia</taxon>
    </lineage>
</organism>
<dbReference type="PRINTS" id="PR00038">
    <property type="entry name" value="HTHLUXR"/>
</dbReference>
<dbReference type="InterPro" id="IPR039420">
    <property type="entry name" value="WalR-like"/>
</dbReference>
<dbReference type="AlphaFoldDB" id="A0A840EX62"/>
<dbReference type="GO" id="GO:0003677">
    <property type="term" value="F:DNA binding"/>
    <property type="evidence" value="ECO:0007669"/>
    <property type="project" value="UniProtKB-KW"/>
</dbReference>
<evidence type="ECO:0000256" key="2">
    <source>
        <dbReference type="ARBA" id="ARBA00023125"/>
    </source>
</evidence>
<dbReference type="InterPro" id="IPR001789">
    <property type="entry name" value="Sig_transdc_resp-reg_receiver"/>
</dbReference>
<keyword evidence="4" id="KW-0597">Phosphoprotein</keyword>
<dbReference type="InterPro" id="IPR016032">
    <property type="entry name" value="Sig_transdc_resp-reg_C-effctor"/>
</dbReference>
<dbReference type="PROSITE" id="PS50043">
    <property type="entry name" value="HTH_LUXR_2"/>
    <property type="match status" value="1"/>
</dbReference>
<dbReference type="InterPro" id="IPR011006">
    <property type="entry name" value="CheY-like_superfamily"/>
</dbReference>
<evidence type="ECO:0000256" key="3">
    <source>
        <dbReference type="ARBA" id="ARBA00023163"/>
    </source>
</evidence>
<sequence>MAPVRVALIDDYDVVVRGLATMLRRYADRVSVQSLSTSGDVWETVDIALYDSFASPPAERRVIDDLTANARVAKVVVYTWEQSEPLVASALRNGAVAFVSKRLPAAELVDALERIHADGVTQRMFPGKTDTASSNAGDWPGREEGLTQREAEVLALITQGMSNAEIAERTGLSINSVKTYIRTCYRRIGVATRAQAVLWGAQHGFVPDRRH</sequence>
<dbReference type="SMART" id="SM00421">
    <property type="entry name" value="HTH_LUXR"/>
    <property type="match status" value="1"/>
</dbReference>
<comment type="caution">
    <text evidence="7">The sequence shown here is derived from an EMBL/GenBank/DDBJ whole genome shotgun (WGS) entry which is preliminary data.</text>
</comment>
<dbReference type="SUPFAM" id="SSF52172">
    <property type="entry name" value="CheY-like"/>
    <property type="match status" value="1"/>
</dbReference>
<protein>
    <submittedName>
        <fullName evidence="7">DNA-binding NarL/FixJ family response regulator</fullName>
    </submittedName>
</protein>
<evidence type="ECO:0000259" key="6">
    <source>
        <dbReference type="PROSITE" id="PS50110"/>
    </source>
</evidence>
<evidence type="ECO:0000259" key="5">
    <source>
        <dbReference type="PROSITE" id="PS50043"/>
    </source>
</evidence>
<proteinExistence type="predicted"/>
<dbReference type="Gene3D" id="3.40.50.2300">
    <property type="match status" value="1"/>
</dbReference>
<dbReference type="Proteomes" id="UP000551501">
    <property type="component" value="Unassembled WGS sequence"/>
</dbReference>
<gene>
    <name evidence="7" type="ORF">BKA16_002804</name>
</gene>
<keyword evidence="2 7" id="KW-0238">DNA-binding</keyword>
<dbReference type="Pfam" id="PF00196">
    <property type="entry name" value="GerE"/>
    <property type="match status" value="1"/>
</dbReference>
<evidence type="ECO:0000256" key="1">
    <source>
        <dbReference type="ARBA" id="ARBA00023015"/>
    </source>
</evidence>
<dbReference type="EMBL" id="JACIFP010000001">
    <property type="protein sequence ID" value="MBB4136252.1"/>
    <property type="molecule type" value="Genomic_DNA"/>
</dbReference>
<evidence type="ECO:0000313" key="7">
    <source>
        <dbReference type="EMBL" id="MBB4136252.1"/>
    </source>
</evidence>
<dbReference type="InterPro" id="IPR000792">
    <property type="entry name" value="Tscrpt_reg_LuxR_C"/>
</dbReference>
<feature type="domain" description="HTH luxR-type" evidence="5">
    <location>
        <begin position="139"/>
        <end position="204"/>
    </location>
</feature>
<dbReference type="Gene3D" id="1.10.10.10">
    <property type="entry name" value="Winged helix-like DNA-binding domain superfamily/Winged helix DNA-binding domain"/>
    <property type="match status" value="1"/>
</dbReference>
<dbReference type="SUPFAM" id="SSF46894">
    <property type="entry name" value="C-terminal effector domain of the bipartite response regulators"/>
    <property type="match status" value="1"/>
</dbReference>
<accession>A0A840EX62</accession>
<keyword evidence="8" id="KW-1185">Reference proteome</keyword>
<feature type="domain" description="Response regulatory" evidence="6">
    <location>
        <begin position="5"/>
        <end position="116"/>
    </location>
</feature>
<dbReference type="CDD" id="cd06170">
    <property type="entry name" value="LuxR_C_like"/>
    <property type="match status" value="1"/>
</dbReference>